<dbReference type="Proteomes" id="UP000011728">
    <property type="component" value="Chromosome"/>
</dbReference>
<evidence type="ECO:0000313" key="2">
    <source>
        <dbReference type="Proteomes" id="UP000011728"/>
    </source>
</evidence>
<dbReference type="PATRIC" id="fig|931276.5.peg.4955"/>
<gene>
    <name evidence="1" type="ORF">Cspa_c49130</name>
</gene>
<protein>
    <submittedName>
        <fullName evidence="1">Uncharacterized protein</fullName>
    </submittedName>
</protein>
<dbReference type="RefSeq" id="WP_015394974.1">
    <property type="nucleotide sequence ID" value="NC_020291.1"/>
</dbReference>
<proteinExistence type="predicted"/>
<dbReference type="HOGENOM" id="CLU_1335623_0_0_9"/>
<evidence type="ECO:0000313" key="1">
    <source>
        <dbReference type="EMBL" id="AGF58666.1"/>
    </source>
</evidence>
<dbReference type="OrthoDB" id="1902666at2"/>
<dbReference type="eggNOG" id="ENOG5034AMD">
    <property type="taxonomic scope" value="Bacteria"/>
</dbReference>
<dbReference type="EMBL" id="CP004121">
    <property type="protein sequence ID" value="AGF58666.1"/>
    <property type="molecule type" value="Genomic_DNA"/>
</dbReference>
<dbReference type="KEGG" id="csr:Cspa_c49130"/>
<keyword evidence="2" id="KW-1185">Reference proteome</keyword>
<dbReference type="AlphaFoldDB" id="M1MVL0"/>
<name>M1MVL0_9CLOT</name>
<accession>M1MVL0</accession>
<sequence>MFLFGRNKLKVRSEEDEDRLKIFVGYYGIKQKDAFKEKVLRELIGDNLCLGVIDSKLFYCGPQEESKSTFIEMVKHLEFTRIPYKKIEIKKIPEVSMFGLTVKKGSKKTDKDYVYGFVVDKDNFKLIEEHVKVNKLNIYYFIDRTGLGEEALFKKLEENYEDIDEMGKDFYYQIFNNNFMNQLVISSSIELSEEIKEIVDKCYSEL</sequence>
<organism evidence="1 2">
    <name type="scientific">Clostridium saccharoperbutylacetonicum N1-4(HMT)</name>
    <dbReference type="NCBI Taxonomy" id="931276"/>
    <lineage>
        <taxon>Bacteria</taxon>
        <taxon>Bacillati</taxon>
        <taxon>Bacillota</taxon>
        <taxon>Clostridia</taxon>
        <taxon>Eubacteriales</taxon>
        <taxon>Clostridiaceae</taxon>
        <taxon>Clostridium</taxon>
    </lineage>
</organism>
<dbReference type="STRING" id="36745.CLSAP_46810"/>
<reference evidence="1 2" key="1">
    <citation type="submission" date="2013-02" db="EMBL/GenBank/DDBJ databases">
        <title>Genome sequence of Clostridium saccharoperbutylacetonicum N1-4(HMT).</title>
        <authorList>
            <person name="Poehlein A."/>
            <person name="Daniel R."/>
        </authorList>
    </citation>
    <scope>NUCLEOTIDE SEQUENCE [LARGE SCALE GENOMIC DNA]</scope>
    <source>
        <strain evidence="2">N1-4(HMT)</strain>
    </source>
</reference>